<protein>
    <submittedName>
        <fullName evidence="1">Uncharacterized protein</fullName>
    </submittedName>
</protein>
<dbReference type="EMBL" id="CP136897">
    <property type="protein sequence ID" value="WOL17447.1"/>
    <property type="molecule type" value="Genomic_DNA"/>
</dbReference>
<dbReference type="Pfam" id="PF21737">
    <property type="entry name" value="DUF6865"/>
    <property type="match status" value="1"/>
</dbReference>
<dbReference type="AlphaFoldDB" id="A0AAQ3L5Q4"/>
<gene>
    <name evidence="1" type="ORF">Cni_G26239</name>
</gene>
<evidence type="ECO:0000313" key="2">
    <source>
        <dbReference type="Proteomes" id="UP001327560"/>
    </source>
</evidence>
<name>A0AAQ3L5Q4_9LILI</name>
<reference evidence="1 2" key="1">
    <citation type="submission" date="2023-10" db="EMBL/GenBank/DDBJ databases">
        <title>Chromosome-scale genome assembly provides insights into flower coloration mechanisms of Canna indica.</title>
        <authorList>
            <person name="Li C."/>
        </authorList>
    </citation>
    <scope>NUCLEOTIDE SEQUENCE [LARGE SCALE GENOMIC DNA]</scope>
    <source>
        <tissue evidence="1">Flower</tissue>
    </source>
</reference>
<dbReference type="PANTHER" id="PTHR35282">
    <property type="entry name" value="F5D14.24 PROTEIN"/>
    <property type="match status" value="1"/>
</dbReference>
<organism evidence="1 2">
    <name type="scientific">Canna indica</name>
    <name type="common">Indian-shot</name>
    <dbReference type="NCBI Taxonomy" id="4628"/>
    <lineage>
        <taxon>Eukaryota</taxon>
        <taxon>Viridiplantae</taxon>
        <taxon>Streptophyta</taxon>
        <taxon>Embryophyta</taxon>
        <taxon>Tracheophyta</taxon>
        <taxon>Spermatophyta</taxon>
        <taxon>Magnoliopsida</taxon>
        <taxon>Liliopsida</taxon>
        <taxon>Zingiberales</taxon>
        <taxon>Cannaceae</taxon>
        <taxon>Canna</taxon>
    </lineage>
</organism>
<keyword evidence="2" id="KW-1185">Reference proteome</keyword>
<dbReference type="Proteomes" id="UP001327560">
    <property type="component" value="Chromosome 8"/>
</dbReference>
<accession>A0AAQ3L5Q4</accession>
<dbReference type="PANTHER" id="PTHR35282:SF2">
    <property type="entry name" value="F5D14.24 PROTEIN"/>
    <property type="match status" value="1"/>
</dbReference>
<dbReference type="InterPro" id="IPR049198">
    <property type="entry name" value="DUF6865"/>
</dbReference>
<evidence type="ECO:0000313" key="1">
    <source>
        <dbReference type="EMBL" id="WOL17447.1"/>
    </source>
</evidence>
<proteinExistence type="predicted"/>
<sequence>MDFWQLKEELLMDNISSKKDISLELVRESLISISQCRPDLIVASHGLPVAKSAAAAGENDSSGAEKYRSELISISYMQPTDVKPKDDNNTCLSGYPRIFTRL</sequence>